<dbReference type="CDD" id="cd17535">
    <property type="entry name" value="REC_NarL-like"/>
    <property type="match status" value="1"/>
</dbReference>
<dbReference type="STRING" id="1178516.AWR27_05790"/>
<dbReference type="InterPro" id="IPR011006">
    <property type="entry name" value="CheY-like_superfamily"/>
</dbReference>
<dbReference type="PROSITE" id="PS50043">
    <property type="entry name" value="HTH_LUXR_2"/>
    <property type="match status" value="1"/>
</dbReference>
<name>A0A1P9WU53_9BACT</name>
<dbReference type="PROSITE" id="PS50110">
    <property type="entry name" value="RESPONSE_REGULATORY"/>
    <property type="match status" value="1"/>
</dbReference>
<dbReference type="EMBL" id="CP014263">
    <property type="protein sequence ID" value="AQG78878.1"/>
    <property type="molecule type" value="Genomic_DNA"/>
</dbReference>
<dbReference type="GO" id="GO:0000160">
    <property type="term" value="P:phosphorelay signal transduction system"/>
    <property type="evidence" value="ECO:0007669"/>
    <property type="project" value="InterPro"/>
</dbReference>
<feature type="domain" description="Response regulatory" evidence="5">
    <location>
        <begin position="4"/>
        <end position="120"/>
    </location>
</feature>
<dbReference type="PANTHER" id="PTHR43214:SF43">
    <property type="entry name" value="TWO-COMPONENT RESPONSE REGULATOR"/>
    <property type="match status" value="1"/>
</dbReference>
<dbReference type="Pfam" id="PF00072">
    <property type="entry name" value="Response_reg"/>
    <property type="match status" value="1"/>
</dbReference>
<organism evidence="6 7">
    <name type="scientific">Spirosoma montaniterrae</name>
    <dbReference type="NCBI Taxonomy" id="1178516"/>
    <lineage>
        <taxon>Bacteria</taxon>
        <taxon>Pseudomonadati</taxon>
        <taxon>Bacteroidota</taxon>
        <taxon>Cytophagia</taxon>
        <taxon>Cytophagales</taxon>
        <taxon>Cytophagaceae</taxon>
        <taxon>Spirosoma</taxon>
    </lineage>
</organism>
<dbReference type="RefSeq" id="WP_077130321.1">
    <property type="nucleotide sequence ID" value="NZ_CP014263.1"/>
</dbReference>
<evidence type="ECO:0000313" key="6">
    <source>
        <dbReference type="EMBL" id="AQG78878.1"/>
    </source>
</evidence>
<evidence type="ECO:0000256" key="2">
    <source>
        <dbReference type="ARBA" id="ARBA00023125"/>
    </source>
</evidence>
<reference evidence="6 7" key="1">
    <citation type="submission" date="2016-01" db="EMBL/GenBank/DDBJ databases">
        <authorList>
            <person name="Oliw E.H."/>
        </authorList>
    </citation>
    <scope>NUCLEOTIDE SEQUENCE [LARGE SCALE GENOMIC DNA]</scope>
    <source>
        <strain evidence="6 7">DY10</strain>
    </source>
</reference>
<dbReference type="AlphaFoldDB" id="A0A1P9WU53"/>
<protein>
    <submittedName>
        <fullName evidence="6">LuxR family transcriptional regulator</fullName>
    </submittedName>
</protein>
<evidence type="ECO:0000256" key="1">
    <source>
        <dbReference type="ARBA" id="ARBA00022553"/>
    </source>
</evidence>
<dbReference type="Proteomes" id="UP000187941">
    <property type="component" value="Chromosome"/>
</dbReference>
<dbReference type="PRINTS" id="PR00038">
    <property type="entry name" value="HTHLUXR"/>
</dbReference>
<dbReference type="SMART" id="SM00448">
    <property type="entry name" value="REC"/>
    <property type="match status" value="1"/>
</dbReference>
<dbReference type="CDD" id="cd06170">
    <property type="entry name" value="LuxR_C_like"/>
    <property type="match status" value="1"/>
</dbReference>
<evidence type="ECO:0000313" key="7">
    <source>
        <dbReference type="Proteomes" id="UP000187941"/>
    </source>
</evidence>
<evidence type="ECO:0000259" key="4">
    <source>
        <dbReference type="PROSITE" id="PS50043"/>
    </source>
</evidence>
<dbReference type="InterPro" id="IPR000792">
    <property type="entry name" value="Tscrpt_reg_LuxR_C"/>
</dbReference>
<dbReference type="PROSITE" id="PS00622">
    <property type="entry name" value="HTH_LUXR_1"/>
    <property type="match status" value="1"/>
</dbReference>
<feature type="domain" description="HTH luxR-type" evidence="4">
    <location>
        <begin position="144"/>
        <end position="207"/>
    </location>
</feature>
<feature type="modified residue" description="4-aspartylphosphate" evidence="3">
    <location>
        <position position="55"/>
    </location>
</feature>
<dbReference type="GO" id="GO:0003677">
    <property type="term" value="F:DNA binding"/>
    <property type="evidence" value="ECO:0007669"/>
    <property type="project" value="UniProtKB-KW"/>
</dbReference>
<keyword evidence="2" id="KW-0238">DNA-binding</keyword>
<dbReference type="GO" id="GO:0006355">
    <property type="term" value="P:regulation of DNA-templated transcription"/>
    <property type="evidence" value="ECO:0007669"/>
    <property type="project" value="InterPro"/>
</dbReference>
<dbReference type="InterPro" id="IPR001789">
    <property type="entry name" value="Sig_transdc_resp-reg_receiver"/>
</dbReference>
<dbReference type="SMART" id="SM00421">
    <property type="entry name" value="HTH_LUXR"/>
    <property type="match status" value="1"/>
</dbReference>
<gene>
    <name evidence="6" type="ORF">AWR27_05790</name>
</gene>
<dbReference type="SUPFAM" id="SSF52172">
    <property type="entry name" value="CheY-like"/>
    <property type="match status" value="1"/>
</dbReference>
<keyword evidence="1 3" id="KW-0597">Phosphoprotein</keyword>
<dbReference type="PANTHER" id="PTHR43214">
    <property type="entry name" value="TWO-COMPONENT RESPONSE REGULATOR"/>
    <property type="match status" value="1"/>
</dbReference>
<evidence type="ECO:0000259" key="5">
    <source>
        <dbReference type="PROSITE" id="PS50110"/>
    </source>
</evidence>
<evidence type="ECO:0000256" key="3">
    <source>
        <dbReference type="PROSITE-ProRule" id="PRU00169"/>
    </source>
</evidence>
<dbReference type="InterPro" id="IPR016032">
    <property type="entry name" value="Sig_transdc_resp-reg_C-effctor"/>
</dbReference>
<sequence length="207" mass="22710">MAVRVLLYEDNAPLREALSTLIADTEGFSLVGAFGDCLRANDQTYQLQPDVVLMDIDLPGRDGIQAVQALHREFPSVDVLMLTVFDDDDRVFRALCAGASGYLLKQIPPDQLIDAIQSVYAGGAPMSPSIARKVIRTFPAQAGQSANLDQLTGRESQVLHYLAQGMSYKLVAAELGIGIETVRTHIKRIYEKLHVHSVTEAIAKYRP</sequence>
<dbReference type="KEGG" id="smon:AWR27_05790"/>
<proteinExistence type="predicted"/>
<dbReference type="InterPro" id="IPR058245">
    <property type="entry name" value="NreC/VraR/RcsB-like_REC"/>
</dbReference>
<accession>A0A1P9WU53</accession>
<keyword evidence="7" id="KW-1185">Reference proteome</keyword>
<dbReference type="Pfam" id="PF00196">
    <property type="entry name" value="GerE"/>
    <property type="match status" value="1"/>
</dbReference>
<dbReference type="SUPFAM" id="SSF46894">
    <property type="entry name" value="C-terminal effector domain of the bipartite response regulators"/>
    <property type="match status" value="1"/>
</dbReference>
<dbReference type="Gene3D" id="3.40.50.2300">
    <property type="match status" value="1"/>
</dbReference>
<dbReference type="OrthoDB" id="9797341at2"/>
<dbReference type="InterPro" id="IPR039420">
    <property type="entry name" value="WalR-like"/>
</dbReference>